<evidence type="ECO:0000256" key="10">
    <source>
        <dbReference type="ARBA" id="ARBA00025198"/>
    </source>
</evidence>
<proteinExistence type="inferred from homology"/>
<dbReference type="Pfam" id="PF00430">
    <property type="entry name" value="ATP-synt_B"/>
    <property type="match status" value="1"/>
</dbReference>
<protein>
    <recommendedName>
        <fullName evidence="12">ATP synthase subunit b</fullName>
    </recommendedName>
    <alternativeName>
        <fullName evidence="12">ATP synthase F(0) sector subunit b</fullName>
    </alternativeName>
    <alternativeName>
        <fullName evidence="12">ATPase subunit I</fullName>
    </alternativeName>
    <alternativeName>
        <fullName evidence="12">F-type ATPase subunit b</fullName>
        <shortName evidence="12">F-ATPase subunit b</shortName>
    </alternativeName>
</protein>
<evidence type="ECO:0000256" key="2">
    <source>
        <dbReference type="ARBA" id="ARBA00022448"/>
    </source>
</evidence>
<keyword evidence="5 12" id="KW-0375">Hydrogen ion transport</keyword>
<gene>
    <name evidence="12" type="primary">atpF</name>
    <name evidence="15" type="ORF">SAMN04489866_103108</name>
</gene>
<keyword evidence="9 12" id="KW-0066">ATP synthesis</keyword>
<dbReference type="RefSeq" id="WP_091791370.1">
    <property type="nucleotide sequence ID" value="NZ_FNAF01000003.1"/>
</dbReference>
<dbReference type="Gene3D" id="6.10.250.1580">
    <property type="match status" value="1"/>
</dbReference>
<dbReference type="SUPFAM" id="SSF81573">
    <property type="entry name" value="F1F0 ATP synthase subunit B, membrane domain"/>
    <property type="match status" value="1"/>
</dbReference>
<comment type="function">
    <text evidence="10 12">F(1)F(0) ATP synthase produces ATP from ADP in the presence of a proton or sodium gradient. F-type ATPases consist of two structural domains, F(1) containing the extramembraneous catalytic core and F(0) containing the membrane proton channel, linked together by a central stalk and a peripheral stalk. During catalysis, ATP synthesis in the catalytic domain of F(1) is coupled via a rotary mechanism of the central stalk subunits to proton translocation.</text>
</comment>
<keyword evidence="4 12" id="KW-0812">Transmembrane</keyword>
<evidence type="ECO:0000256" key="13">
    <source>
        <dbReference type="RuleBase" id="RU003848"/>
    </source>
</evidence>
<dbReference type="GO" id="GO:0046933">
    <property type="term" value="F:proton-transporting ATP synthase activity, rotational mechanism"/>
    <property type="evidence" value="ECO:0007669"/>
    <property type="project" value="UniProtKB-UniRule"/>
</dbReference>
<comment type="function">
    <text evidence="12">Component of the F(0) channel, it forms part of the peripheral stalk, linking F(1) to F(0).</text>
</comment>
<evidence type="ECO:0000256" key="4">
    <source>
        <dbReference type="ARBA" id="ARBA00022692"/>
    </source>
</evidence>
<dbReference type="InterPro" id="IPR002146">
    <property type="entry name" value="ATP_synth_b/b'su_bac/chlpt"/>
</dbReference>
<dbReference type="Proteomes" id="UP000198995">
    <property type="component" value="Unassembled WGS sequence"/>
</dbReference>
<sequence length="164" mass="18414">MELSLPQIIAAIVNFFVLLVILKVFLYKPVFGMLEARKEEIDQNLSEAERARQEAEELKQKYEVELKEANTKAQAIINEATELGEKNRAGLIAEARTEILRLNERAKADIARETEQAALRLRADVANIAIDAAESVLRREVSQAEHQALLDSFIAEEIETGIAK</sequence>
<dbReference type="OrthoDB" id="9795863at2"/>
<dbReference type="STRING" id="2741.SAMN04489866_103108"/>
<evidence type="ECO:0000313" key="16">
    <source>
        <dbReference type="Proteomes" id="UP000198995"/>
    </source>
</evidence>
<dbReference type="NCBIfam" id="TIGR01144">
    <property type="entry name" value="ATP_synt_b"/>
    <property type="match status" value="1"/>
</dbReference>
<dbReference type="GO" id="GO:0005886">
    <property type="term" value="C:plasma membrane"/>
    <property type="evidence" value="ECO:0007669"/>
    <property type="project" value="UniProtKB-SubCell"/>
</dbReference>
<evidence type="ECO:0000256" key="7">
    <source>
        <dbReference type="ARBA" id="ARBA00023065"/>
    </source>
</evidence>
<evidence type="ECO:0000256" key="3">
    <source>
        <dbReference type="ARBA" id="ARBA00022547"/>
    </source>
</evidence>
<evidence type="ECO:0000256" key="1">
    <source>
        <dbReference type="ARBA" id="ARBA00005513"/>
    </source>
</evidence>
<evidence type="ECO:0000313" key="15">
    <source>
        <dbReference type="EMBL" id="SDD43007.1"/>
    </source>
</evidence>
<keyword evidence="16" id="KW-1185">Reference proteome</keyword>
<evidence type="ECO:0000256" key="12">
    <source>
        <dbReference type="HAMAP-Rule" id="MF_01398"/>
    </source>
</evidence>
<keyword evidence="3 12" id="KW-0138">CF(0)</keyword>
<dbReference type="GO" id="GO:0046961">
    <property type="term" value="F:proton-transporting ATPase activity, rotational mechanism"/>
    <property type="evidence" value="ECO:0007669"/>
    <property type="project" value="TreeGrafter"/>
</dbReference>
<keyword evidence="12" id="KW-1003">Cell membrane</keyword>
<dbReference type="PANTHER" id="PTHR33445:SF2">
    <property type="entry name" value="ATP SYNTHASE SUBUNIT B', CHLOROPLASTIC"/>
    <property type="match status" value="1"/>
</dbReference>
<dbReference type="EMBL" id="FNAF01000003">
    <property type="protein sequence ID" value="SDD43007.1"/>
    <property type="molecule type" value="Genomic_DNA"/>
</dbReference>
<dbReference type="CDD" id="cd06503">
    <property type="entry name" value="ATP-synt_Fo_b"/>
    <property type="match status" value="1"/>
</dbReference>
<evidence type="ECO:0000256" key="11">
    <source>
        <dbReference type="ARBA" id="ARBA00037847"/>
    </source>
</evidence>
<keyword evidence="7 12" id="KW-0406">Ion transport</keyword>
<feature type="coiled-coil region" evidence="14">
    <location>
        <begin position="31"/>
        <end position="86"/>
    </location>
</feature>
<evidence type="ECO:0000256" key="14">
    <source>
        <dbReference type="SAM" id="Coils"/>
    </source>
</evidence>
<dbReference type="InterPro" id="IPR005864">
    <property type="entry name" value="ATP_synth_F0_bsu_bac"/>
</dbReference>
<keyword evidence="2 12" id="KW-0813">Transport</keyword>
<organism evidence="15 16">
    <name type="scientific">Peptococcus niger</name>
    <dbReference type="NCBI Taxonomy" id="2741"/>
    <lineage>
        <taxon>Bacteria</taxon>
        <taxon>Bacillati</taxon>
        <taxon>Bacillota</taxon>
        <taxon>Clostridia</taxon>
        <taxon>Eubacteriales</taxon>
        <taxon>Peptococcaceae</taxon>
        <taxon>Peptococcus</taxon>
    </lineage>
</organism>
<evidence type="ECO:0000256" key="6">
    <source>
        <dbReference type="ARBA" id="ARBA00022989"/>
    </source>
</evidence>
<keyword evidence="8 12" id="KW-0472">Membrane</keyword>
<reference evidence="15 16" key="1">
    <citation type="submission" date="2016-10" db="EMBL/GenBank/DDBJ databases">
        <authorList>
            <person name="de Groot N.N."/>
        </authorList>
    </citation>
    <scope>NUCLEOTIDE SEQUENCE [LARGE SCALE GENOMIC DNA]</scope>
    <source>
        <strain evidence="15 16">DSM 20475</strain>
    </source>
</reference>
<evidence type="ECO:0000256" key="8">
    <source>
        <dbReference type="ARBA" id="ARBA00023136"/>
    </source>
</evidence>
<dbReference type="InterPro" id="IPR050059">
    <property type="entry name" value="ATP_synthase_B_chain"/>
</dbReference>
<accession>A0A1G6UR26</accession>
<name>A0A1G6UR26_PEPNI</name>
<dbReference type="AlphaFoldDB" id="A0A1G6UR26"/>
<keyword evidence="14" id="KW-0175">Coiled coil</keyword>
<evidence type="ECO:0000256" key="5">
    <source>
        <dbReference type="ARBA" id="ARBA00022781"/>
    </source>
</evidence>
<comment type="subunit">
    <text evidence="12">F-type ATPases have 2 components, F(1) - the catalytic core - and F(0) - the membrane proton channel. F(1) has five subunits: alpha(3), beta(3), gamma(1), delta(1), epsilon(1). F(0) has three main subunits: a(1), b(2) and c(10-14). The alpha and beta chains form an alternating ring which encloses part of the gamma chain. F(1) is attached to F(0) by a central stalk formed by the gamma and epsilon chains, while a peripheral stalk is formed by the delta and b chains.</text>
</comment>
<dbReference type="PANTHER" id="PTHR33445">
    <property type="entry name" value="ATP SYNTHASE SUBUNIT B', CHLOROPLASTIC"/>
    <property type="match status" value="1"/>
</dbReference>
<dbReference type="InterPro" id="IPR028987">
    <property type="entry name" value="ATP_synth_B-like_membr_sf"/>
</dbReference>
<feature type="transmembrane region" description="Helical" evidence="12">
    <location>
        <begin position="6"/>
        <end position="27"/>
    </location>
</feature>
<comment type="subcellular location">
    <subcellularLocation>
        <location evidence="12">Cell membrane</location>
        <topology evidence="12">Single-pass membrane protein</topology>
    </subcellularLocation>
    <subcellularLocation>
        <location evidence="11">Endomembrane system</location>
        <topology evidence="11">Single-pass membrane protein</topology>
    </subcellularLocation>
</comment>
<evidence type="ECO:0000256" key="9">
    <source>
        <dbReference type="ARBA" id="ARBA00023310"/>
    </source>
</evidence>
<dbReference type="GO" id="GO:0012505">
    <property type="term" value="C:endomembrane system"/>
    <property type="evidence" value="ECO:0007669"/>
    <property type="project" value="UniProtKB-SubCell"/>
</dbReference>
<keyword evidence="6 12" id="KW-1133">Transmembrane helix</keyword>
<dbReference type="HAMAP" id="MF_01398">
    <property type="entry name" value="ATP_synth_b_bprime"/>
    <property type="match status" value="1"/>
</dbReference>
<comment type="similarity">
    <text evidence="1 12 13">Belongs to the ATPase B chain family.</text>
</comment>
<dbReference type="GO" id="GO:0045259">
    <property type="term" value="C:proton-transporting ATP synthase complex"/>
    <property type="evidence" value="ECO:0007669"/>
    <property type="project" value="UniProtKB-KW"/>
</dbReference>